<dbReference type="Pfam" id="PF24878">
    <property type="entry name" value="YkcB_C"/>
    <property type="match status" value="1"/>
</dbReference>
<keyword evidence="13" id="KW-1185">Reference proteome</keyword>
<evidence type="ECO:0000259" key="10">
    <source>
        <dbReference type="Pfam" id="PF13231"/>
    </source>
</evidence>
<evidence type="ECO:0000256" key="3">
    <source>
        <dbReference type="ARBA" id="ARBA00022676"/>
    </source>
</evidence>
<dbReference type="GO" id="GO:0016757">
    <property type="term" value="F:glycosyltransferase activity"/>
    <property type="evidence" value="ECO:0007669"/>
    <property type="project" value="UniProtKB-KW"/>
</dbReference>
<sequence length="838" mass="84744">MTTTSLTPPAGEPWPEAGDFPPPQPPSASAPEGAAAERTTHSPLFPEFPLPPVGPKGPASWAGRLRTLPARSLRGRAEDPRWVRPALLALLAATAVLYLWGLSASGWANAFYAAAVQAGSQSWKAFFYGSSDAGNFITVDKPPLSLWPMALSARVFGLSSWSLLAPQALMAVGTVATLYATVRRRFSPLAGLLAGVALALTPVAALMFRYNNPDALLLLLLTLAAYGLVRAIEAAGTRWLVFTGVMFGLAFLTKTLQAFLVLPAALLIYLVVAPTGLWRRVRQLLAGGLAMVLAGGWWVAVVELVPASARPYVGGSQDDSFLSLTFGYNGLGRLNGNEKGSVGGGAHNRIPAGVQAVVGGGPGGAPAGGPPGGMRGGGGWGETGLTRLFDGNIGGQITWLMPAALILLLLGLWATRRHARTDSARAAFLVWGGWLISTALTFSFMSGIFHQYYTVALAPAVAALVGMGVDGLWRARHRLPYAAVLAATLAVTVVWAYVLLGRSAQFLPWLRPAVLAGGLLAAVALLAAGPLAAGPLGARLAHRADGGPSGGEGTGLGHPDGARASGRRLAGRLTAVAGLVGAAAALGGPAAYAVETVNTPHQGSIVLAGPSVAGGFGPGGGKGRGAKGGGAAPWLNGRTATPPQDGGRAGRQGGHGTPGGRGTPGGHGAPGGSHGVPGGMNGLPGGQGGAGGMGGMGGLLSGTKVSEEAAALLKQDADQYRWAAATSGSQNAASYQLASGVPVMALGGFNSSDPSLSLSAFQEYVREGKVHWFLGGGSRRAVGGGETAGTNAAHTANGRGGGSAESETAQIEAWVESHYTPRTVGGATFYDLTQPPTS</sequence>
<evidence type="ECO:0000313" key="13">
    <source>
        <dbReference type="Proteomes" id="UP001595975"/>
    </source>
</evidence>
<feature type="compositionally biased region" description="Gly residues" evidence="8">
    <location>
        <begin position="647"/>
        <end position="690"/>
    </location>
</feature>
<dbReference type="InterPro" id="IPR050297">
    <property type="entry name" value="LipidA_mod_glycosyltrf_83"/>
</dbReference>
<evidence type="ECO:0000256" key="4">
    <source>
        <dbReference type="ARBA" id="ARBA00022679"/>
    </source>
</evidence>
<keyword evidence="7 9" id="KW-0472">Membrane</keyword>
<feature type="transmembrane region" description="Helical" evidence="9">
    <location>
        <begin position="82"/>
        <end position="101"/>
    </location>
</feature>
<evidence type="ECO:0000259" key="11">
    <source>
        <dbReference type="Pfam" id="PF24878"/>
    </source>
</evidence>
<comment type="caution">
    <text evidence="12">The sequence shown here is derived from an EMBL/GenBank/DDBJ whole genome shotgun (WGS) entry which is preliminary data.</text>
</comment>
<evidence type="ECO:0000256" key="5">
    <source>
        <dbReference type="ARBA" id="ARBA00022692"/>
    </source>
</evidence>
<feature type="region of interest" description="Disordered" evidence="8">
    <location>
        <begin position="618"/>
        <end position="690"/>
    </location>
</feature>
<dbReference type="EMBL" id="JBHSOF010000002">
    <property type="protein sequence ID" value="MFC5661862.1"/>
    <property type="molecule type" value="Genomic_DNA"/>
</dbReference>
<gene>
    <name evidence="12" type="ORF">ACFP3U_02575</name>
</gene>
<feature type="transmembrane region" description="Helical" evidence="9">
    <location>
        <begin position="512"/>
        <end position="533"/>
    </location>
</feature>
<dbReference type="PANTHER" id="PTHR33908">
    <property type="entry name" value="MANNOSYLTRANSFERASE YKCB-RELATED"/>
    <property type="match status" value="1"/>
</dbReference>
<feature type="compositionally biased region" description="Low complexity" evidence="8">
    <location>
        <begin position="788"/>
        <end position="797"/>
    </location>
</feature>
<feature type="transmembrane region" description="Helical" evidence="9">
    <location>
        <begin position="189"/>
        <end position="208"/>
    </location>
</feature>
<dbReference type="RefSeq" id="WP_380223452.1">
    <property type="nucleotide sequence ID" value="NZ_JBHSOF010000002.1"/>
</dbReference>
<feature type="domain" description="Glycosyltransferase RgtA/B/C/D-like" evidence="10">
    <location>
        <begin position="140"/>
        <end position="294"/>
    </location>
</feature>
<feature type="region of interest" description="Disordered" evidence="8">
    <location>
        <begin position="1"/>
        <end position="51"/>
    </location>
</feature>
<organism evidence="12 13">
    <name type="scientific">Kitasatospora misakiensis</name>
    <dbReference type="NCBI Taxonomy" id="67330"/>
    <lineage>
        <taxon>Bacteria</taxon>
        <taxon>Bacillati</taxon>
        <taxon>Actinomycetota</taxon>
        <taxon>Actinomycetes</taxon>
        <taxon>Kitasatosporales</taxon>
        <taxon>Streptomycetaceae</taxon>
        <taxon>Kitasatospora</taxon>
    </lineage>
</organism>
<feature type="transmembrane region" description="Helical" evidence="9">
    <location>
        <begin position="481"/>
        <end position="500"/>
    </location>
</feature>
<feature type="region of interest" description="Disordered" evidence="8">
    <location>
        <begin position="784"/>
        <end position="807"/>
    </location>
</feature>
<feature type="transmembrane region" description="Helical" evidence="9">
    <location>
        <begin position="161"/>
        <end position="182"/>
    </location>
</feature>
<evidence type="ECO:0000256" key="6">
    <source>
        <dbReference type="ARBA" id="ARBA00022989"/>
    </source>
</evidence>
<reference evidence="13" key="1">
    <citation type="journal article" date="2019" name="Int. J. Syst. Evol. Microbiol.">
        <title>The Global Catalogue of Microorganisms (GCM) 10K type strain sequencing project: providing services to taxonomists for standard genome sequencing and annotation.</title>
        <authorList>
            <consortium name="The Broad Institute Genomics Platform"/>
            <consortium name="The Broad Institute Genome Sequencing Center for Infectious Disease"/>
            <person name="Wu L."/>
            <person name="Ma J."/>
        </authorList>
    </citation>
    <scope>NUCLEOTIDE SEQUENCE [LARGE SCALE GENOMIC DNA]</scope>
    <source>
        <strain evidence="13">CGMCC 4.1437</strain>
    </source>
</reference>
<feature type="transmembrane region" description="Helical" evidence="9">
    <location>
        <begin position="284"/>
        <end position="302"/>
    </location>
</feature>
<evidence type="ECO:0000256" key="2">
    <source>
        <dbReference type="ARBA" id="ARBA00022475"/>
    </source>
</evidence>
<accession>A0ABW0WWF6</accession>
<dbReference type="Proteomes" id="UP001595975">
    <property type="component" value="Unassembled WGS sequence"/>
</dbReference>
<dbReference type="InterPro" id="IPR056785">
    <property type="entry name" value="YkcA/B-like_C"/>
</dbReference>
<protein>
    <submittedName>
        <fullName evidence="12">ArnT family glycosyltransferase</fullName>
        <ecNumber evidence="12">2.4.-.-</ecNumber>
    </submittedName>
</protein>
<name>A0ABW0WWF6_9ACTN</name>
<dbReference type="PANTHER" id="PTHR33908:SF3">
    <property type="entry name" value="UNDECAPRENYL PHOSPHATE-ALPHA-4-AMINO-4-DEOXY-L-ARABINOSE ARABINOSYL TRANSFERASE"/>
    <property type="match status" value="1"/>
</dbReference>
<keyword evidence="6 9" id="KW-1133">Transmembrane helix</keyword>
<feature type="transmembrane region" description="Helical" evidence="9">
    <location>
        <begin position="573"/>
        <end position="594"/>
    </location>
</feature>
<feature type="transmembrane region" description="Helical" evidence="9">
    <location>
        <begin position="451"/>
        <end position="469"/>
    </location>
</feature>
<evidence type="ECO:0000313" key="12">
    <source>
        <dbReference type="EMBL" id="MFC5661862.1"/>
    </source>
</evidence>
<evidence type="ECO:0000256" key="7">
    <source>
        <dbReference type="ARBA" id="ARBA00023136"/>
    </source>
</evidence>
<feature type="transmembrane region" description="Helical" evidence="9">
    <location>
        <begin position="258"/>
        <end position="277"/>
    </location>
</feature>
<feature type="compositionally biased region" description="Gly residues" evidence="8">
    <location>
        <begin position="618"/>
        <end position="631"/>
    </location>
</feature>
<keyword evidence="2" id="KW-1003">Cell membrane</keyword>
<evidence type="ECO:0000256" key="1">
    <source>
        <dbReference type="ARBA" id="ARBA00004651"/>
    </source>
</evidence>
<feature type="compositionally biased region" description="Gly residues" evidence="8">
    <location>
        <begin position="547"/>
        <end position="558"/>
    </location>
</feature>
<feature type="region of interest" description="Disordered" evidence="8">
    <location>
        <begin position="543"/>
        <end position="564"/>
    </location>
</feature>
<keyword evidence="4 12" id="KW-0808">Transferase</keyword>
<dbReference type="InterPro" id="IPR038731">
    <property type="entry name" value="RgtA/B/C-like"/>
</dbReference>
<feature type="transmembrane region" description="Helical" evidence="9">
    <location>
        <begin position="397"/>
        <end position="414"/>
    </location>
</feature>
<dbReference type="EC" id="2.4.-.-" evidence="12"/>
<keyword evidence="5 9" id="KW-0812">Transmembrane</keyword>
<dbReference type="Pfam" id="PF13231">
    <property type="entry name" value="PMT_2"/>
    <property type="match status" value="1"/>
</dbReference>
<feature type="domain" description="Putative mannosyltransferase YkcA/B-like C-terminal" evidence="11">
    <location>
        <begin position="711"/>
        <end position="780"/>
    </location>
</feature>
<evidence type="ECO:0000256" key="9">
    <source>
        <dbReference type="SAM" id="Phobius"/>
    </source>
</evidence>
<evidence type="ECO:0000256" key="8">
    <source>
        <dbReference type="SAM" id="MobiDB-lite"/>
    </source>
</evidence>
<comment type="subcellular location">
    <subcellularLocation>
        <location evidence="1">Cell membrane</location>
        <topology evidence="1">Multi-pass membrane protein</topology>
    </subcellularLocation>
</comment>
<proteinExistence type="predicted"/>
<feature type="transmembrane region" description="Helical" evidence="9">
    <location>
        <begin position="426"/>
        <end position="445"/>
    </location>
</feature>
<keyword evidence="3 12" id="KW-0328">Glycosyltransferase</keyword>